<proteinExistence type="predicted"/>
<evidence type="ECO:0000313" key="2">
    <source>
        <dbReference type="EMBL" id="EHI73630.1"/>
    </source>
</evidence>
<dbReference type="Gene3D" id="1.10.10.10">
    <property type="entry name" value="Winged helix-like DNA-binding domain superfamily/Winged helix DNA-binding domain"/>
    <property type="match status" value="1"/>
</dbReference>
<dbReference type="PANTHER" id="PTHR43252:SF6">
    <property type="entry name" value="NEGATIVE TRANSCRIPTION REGULATOR PADR"/>
    <property type="match status" value="1"/>
</dbReference>
<dbReference type="AlphaFoldDB" id="G5JNV7"/>
<protein>
    <recommendedName>
        <fullName evidence="1">Transcription regulator PadR N-terminal domain-containing protein</fullName>
    </recommendedName>
</protein>
<organism evidence="2 3">
    <name type="scientific">Streptococcus criceti HS-6</name>
    <dbReference type="NCBI Taxonomy" id="873449"/>
    <lineage>
        <taxon>Bacteria</taxon>
        <taxon>Bacillati</taxon>
        <taxon>Bacillota</taxon>
        <taxon>Bacilli</taxon>
        <taxon>Lactobacillales</taxon>
        <taxon>Streptococcaceae</taxon>
        <taxon>Streptococcus</taxon>
    </lineage>
</organism>
<dbReference type="Pfam" id="PF03551">
    <property type="entry name" value="PadR"/>
    <property type="match status" value="1"/>
</dbReference>
<accession>G5JNV7</accession>
<dbReference type="Proteomes" id="UP000004322">
    <property type="component" value="Unassembled WGS sequence"/>
</dbReference>
<dbReference type="InterPro" id="IPR036390">
    <property type="entry name" value="WH_DNA-bd_sf"/>
</dbReference>
<dbReference type="OrthoDB" id="2374094at2"/>
<comment type="caution">
    <text evidence="2">The sequence shown here is derived from an EMBL/GenBank/DDBJ whole genome shotgun (WGS) entry which is preliminary data.</text>
</comment>
<dbReference type="STRING" id="873449.STRCR_1488"/>
<evidence type="ECO:0000313" key="3">
    <source>
        <dbReference type="Proteomes" id="UP000004322"/>
    </source>
</evidence>
<dbReference type="eggNOG" id="COG1695">
    <property type="taxonomic scope" value="Bacteria"/>
</dbReference>
<name>G5JNV7_STRCG</name>
<reference evidence="2" key="1">
    <citation type="submission" date="2011-07" db="EMBL/GenBank/DDBJ databases">
        <authorList>
            <person name="Stanhope M.J."/>
            <person name="Durkin A.S."/>
            <person name="Hostetler J."/>
            <person name="Kim M."/>
            <person name="Radune D."/>
            <person name="Singh I."/>
            <person name="Town C.D."/>
        </authorList>
    </citation>
    <scope>NUCLEOTIDE SEQUENCE [LARGE SCALE GENOMIC DNA]</scope>
    <source>
        <strain evidence="2">HS-6</strain>
    </source>
</reference>
<dbReference type="RefSeq" id="WP_004225856.1">
    <property type="nucleotide sequence ID" value="NZ_AEUV02000002.1"/>
</dbReference>
<dbReference type="EMBL" id="AEUV02000002">
    <property type="protein sequence ID" value="EHI73630.1"/>
    <property type="molecule type" value="Genomic_DNA"/>
</dbReference>
<keyword evidence="3" id="KW-1185">Reference proteome</keyword>
<dbReference type="PANTHER" id="PTHR43252">
    <property type="entry name" value="TRANSCRIPTIONAL REGULATOR YQJI"/>
    <property type="match status" value="1"/>
</dbReference>
<dbReference type="InterPro" id="IPR036388">
    <property type="entry name" value="WH-like_DNA-bd_sf"/>
</dbReference>
<dbReference type="SUPFAM" id="SSF46785">
    <property type="entry name" value="Winged helix' DNA-binding domain"/>
    <property type="match status" value="1"/>
</dbReference>
<gene>
    <name evidence="2" type="ORF">STRCR_1488</name>
</gene>
<sequence>MIKLLVLAILNVKPMSGYDIKSLLEISDTQRWAGVLPGSIYNALRKLERDGYIEIESLEANGNRQKAIYKITESGRKYQIELVKECLTADKIHYPTQLYTGLSFVDQLPLQEAMDDLKKNKEQLEMEYDMLSKGMDSKKKSMGNHIPELTQIIFEHMFETVRSQIELIDKTLTILSRQKDES</sequence>
<feature type="domain" description="Transcription regulator PadR N-terminal" evidence="1">
    <location>
        <begin position="6"/>
        <end position="78"/>
    </location>
</feature>
<evidence type="ECO:0000259" key="1">
    <source>
        <dbReference type="Pfam" id="PF03551"/>
    </source>
</evidence>
<dbReference type="InterPro" id="IPR005149">
    <property type="entry name" value="Tscrpt_reg_PadR_N"/>
</dbReference>